<evidence type="ECO:0000313" key="3">
    <source>
        <dbReference type="EMBL" id="GEP41708.1"/>
    </source>
</evidence>
<dbReference type="RefSeq" id="WP_146849163.1">
    <property type="nucleotide sequence ID" value="NZ_BKAG01000004.1"/>
</dbReference>
<dbReference type="OrthoDB" id="182150at2"/>
<feature type="compositionally biased region" description="Pro residues" evidence="2">
    <location>
        <begin position="85"/>
        <end position="94"/>
    </location>
</feature>
<organism evidence="3 4">
    <name type="scientific">Brevifollis gellanilyticus</name>
    <dbReference type="NCBI Taxonomy" id="748831"/>
    <lineage>
        <taxon>Bacteria</taxon>
        <taxon>Pseudomonadati</taxon>
        <taxon>Verrucomicrobiota</taxon>
        <taxon>Verrucomicrobiia</taxon>
        <taxon>Verrucomicrobiales</taxon>
        <taxon>Verrucomicrobiaceae</taxon>
    </lineage>
</organism>
<evidence type="ECO:0000313" key="4">
    <source>
        <dbReference type="Proteomes" id="UP000321577"/>
    </source>
</evidence>
<feature type="compositionally biased region" description="Pro residues" evidence="2">
    <location>
        <begin position="58"/>
        <end position="69"/>
    </location>
</feature>
<dbReference type="AlphaFoldDB" id="A0A512M4Q4"/>
<dbReference type="PANTHER" id="PTHR35024">
    <property type="entry name" value="HYPOTHETICAL CYTOSOLIC PROTEIN"/>
    <property type="match status" value="1"/>
</dbReference>
<evidence type="ECO:0000256" key="1">
    <source>
        <dbReference type="ARBA" id="ARBA00044755"/>
    </source>
</evidence>
<gene>
    <name evidence="3" type="ORF">BGE01nite_09990</name>
</gene>
<keyword evidence="4" id="KW-1185">Reference proteome</keyword>
<dbReference type="Pfam" id="PF04519">
    <property type="entry name" value="Bactofilin"/>
    <property type="match status" value="2"/>
</dbReference>
<dbReference type="EMBL" id="BKAG01000004">
    <property type="protein sequence ID" value="GEP41708.1"/>
    <property type="molecule type" value="Genomic_DNA"/>
</dbReference>
<protein>
    <recommendedName>
        <fullName evidence="5">Polymer-forming cytoskeletal protein</fullName>
    </recommendedName>
</protein>
<reference evidence="3 4" key="1">
    <citation type="submission" date="2019-07" db="EMBL/GenBank/DDBJ databases">
        <title>Whole genome shotgun sequence of Brevifollis gellanilyticus NBRC 108608.</title>
        <authorList>
            <person name="Hosoyama A."/>
            <person name="Uohara A."/>
            <person name="Ohji S."/>
            <person name="Ichikawa N."/>
        </authorList>
    </citation>
    <scope>NUCLEOTIDE SEQUENCE [LARGE SCALE GENOMIC DNA]</scope>
    <source>
        <strain evidence="3 4">NBRC 108608</strain>
    </source>
</reference>
<accession>A0A512M4Q4</accession>
<comment type="caution">
    <text evidence="3">The sequence shown here is derived from an EMBL/GenBank/DDBJ whole genome shotgun (WGS) entry which is preliminary data.</text>
</comment>
<evidence type="ECO:0000256" key="2">
    <source>
        <dbReference type="SAM" id="MobiDB-lite"/>
    </source>
</evidence>
<dbReference type="InterPro" id="IPR007607">
    <property type="entry name" value="BacA/B"/>
</dbReference>
<feature type="region of interest" description="Disordered" evidence="2">
    <location>
        <begin position="1"/>
        <end position="98"/>
    </location>
</feature>
<evidence type="ECO:0008006" key="5">
    <source>
        <dbReference type="Google" id="ProtNLM"/>
    </source>
</evidence>
<sequence length="293" mass="31697">MKSIVASAQPPPPAPEEQEEFVKPVSKEEEEEGGFGVFLKQQVSPAAEPAQTDLFPEASPPTEIPPPVTQPGAYEAPAIRRPQSNSPPPTPAPEPMSASTLQKMREQGVYKNAYFKDADCFDCGHKFKVSRSSRSANCPQCGALISLEDVEINMASTHSIKTRGDVLIRKRGHLSTDLVICRDLRCQGIVEANIQASGDAVFRTVGNIIGEIRCKRFIVEKGADVTFLNMIYADEADVQAKITGTIMCNGPLTIGREGSVNGDVTTRSINIEPGGELNGAMNILRSQMPKPNF</sequence>
<dbReference type="PANTHER" id="PTHR35024:SF4">
    <property type="entry name" value="POLYMER-FORMING CYTOSKELETAL PROTEIN"/>
    <property type="match status" value="1"/>
</dbReference>
<dbReference type="Proteomes" id="UP000321577">
    <property type="component" value="Unassembled WGS sequence"/>
</dbReference>
<comment type="similarity">
    <text evidence="1">Belongs to the bactofilin family.</text>
</comment>
<proteinExistence type="inferred from homology"/>
<name>A0A512M4Q4_9BACT</name>